<sequence>MMRRRRAVIAARERWLTGRWRLLARAAGSQAGQALLTPRAGRVIALLDLGPGKRYLDIGCGTAAYAHLLADRAGCAEPPVCLDIAHGPGPVDVIGWPERLPFRDGAFDCISSFYFIRRFDDDVVHALARELARVLAPGGRALVMEIAPVVNPLLNRLHAKVVSGGCPAVDLRGWGRLAATFSEAGYDAIDLVNAGPFLLPPVPRVGILLRKAPAEG</sequence>
<organism evidence="1 2">
    <name type="scientific">Tepidiforma thermophila (strain KCTC 52669 / CGMCC 1.13589 / G233)</name>
    <dbReference type="NCBI Taxonomy" id="2761530"/>
    <lineage>
        <taxon>Bacteria</taxon>
        <taxon>Bacillati</taxon>
        <taxon>Chloroflexota</taxon>
        <taxon>Tepidiformia</taxon>
        <taxon>Tepidiformales</taxon>
        <taxon>Tepidiformaceae</taxon>
        <taxon>Tepidiforma</taxon>
    </lineage>
</organism>
<dbReference type="InterPro" id="IPR050508">
    <property type="entry name" value="Methyltransf_Superfamily"/>
</dbReference>
<reference evidence="1 2" key="1">
    <citation type="submission" date="2017-09" db="EMBL/GenBank/DDBJ databases">
        <title>Sequencing the genomes of two abundant thermophiles in Great Basin hot springs: Thermocrinis jamiesonii and novel Chloroflexi Thermoflexus hugenholtzii.</title>
        <authorList>
            <person name="Hedlund B."/>
        </authorList>
    </citation>
    <scope>NUCLEOTIDE SEQUENCE [LARGE SCALE GENOMIC DNA]</scope>
    <source>
        <strain evidence="1 2">G233</strain>
    </source>
</reference>
<dbReference type="RefSeq" id="WP_098503034.1">
    <property type="nucleotide sequence ID" value="NZ_PDJQ01000001.1"/>
</dbReference>
<keyword evidence="1" id="KW-0808">Transferase</keyword>
<dbReference type="Gene3D" id="3.40.50.150">
    <property type="entry name" value="Vaccinia Virus protein VP39"/>
    <property type="match status" value="2"/>
</dbReference>
<dbReference type="Pfam" id="PF13489">
    <property type="entry name" value="Methyltransf_23"/>
    <property type="match status" value="1"/>
</dbReference>
<keyword evidence="1" id="KW-0489">Methyltransferase</keyword>
<comment type="caution">
    <text evidence="1">The sequence shown here is derived from an EMBL/GenBank/DDBJ whole genome shotgun (WGS) entry which is preliminary data.</text>
</comment>
<dbReference type="GO" id="GO:0008168">
    <property type="term" value="F:methyltransferase activity"/>
    <property type="evidence" value="ECO:0007669"/>
    <property type="project" value="UniProtKB-KW"/>
</dbReference>
<dbReference type="AlphaFoldDB" id="A0A2A9HE06"/>
<evidence type="ECO:0000313" key="2">
    <source>
        <dbReference type="Proteomes" id="UP000223071"/>
    </source>
</evidence>
<dbReference type="InterPro" id="IPR029063">
    <property type="entry name" value="SAM-dependent_MTases_sf"/>
</dbReference>
<dbReference type="Proteomes" id="UP000223071">
    <property type="component" value="Unassembled WGS sequence"/>
</dbReference>
<dbReference type="SUPFAM" id="SSF53335">
    <property type="entry name" value="S-adenosyl-L-methionine-dependent methyltransferases"/>
    <property type="match status" value="1"/>
</dbReference>
<protein>
    <submittedName>
        <fullName evidence="1">Methyltransferase family protein</fullName>
    </submittedName>
</protein>
<evidence type="ECO:0000313" key="1">
    <source>
        <dbReference type="EMBL" id="PFG73583.1"/>
    </source>
</evidence>
<dbReference type="CDD" id="cd02440">
    <property type="entry name" value="AdoMet_MTases"/>
    <property type="match status" value="1"/>
</dbReference>
<dbReference type="GO" id="GO:0032259">
    <property type="term" value="P:methylation"/>
    <property type="evidence" value="ECO:0007669"/>
    <property type="project" value="UniProtKB-KW"/>
</dbReference>
<proteinExistence type="predicted"/>
<keyword evidence="2" id="KW-1185">Reference proteome</keyword>
<name>A0A2A9HE06_TEPT2</name>
<accession>A0A2A9HE06</accession>
<gene>
    <name evidence="1" type="ORF">A9A59_0784</name>
</gene>
<dbReference type="EMBL" id="PDJQ01000001">
    <property type="protein sequence ID" value="PFG73583.1"/>
    <property type="molecule type" value="Genomic_DNA"/>
</dbReference>
<dbReference type="PANTHER" id="PTHR42912">
    <property type="entry name" value="METHYLTRANSFERASE"/>
    <property type="match status" value="1"/>
</dbReference>